<evidence type="ECO:0000313" key="1">
    <source>
        <dbReference type="EMBL" id="SOD12431.1"/>
    </source>
</evidence>
<dbReference type="SUPFAM" id="SSF158745">
    <property type="entry name" value="LanC-like"/>
    <property type="match status" value="1"/>
</dbReference>
<gene>
    <name evidence="1" type="ORF">SAMN06297358_0665</name>
</gene>
<dbReference type="Gene3D" id="1.50.10.20">
    <property type="match status" value="1"/>
</dbReference>
<evidence type="ECO:0000313" key="2">
    <source>
        <dbReference type="Proteomes" id="UP000219281"/>
    </source>
</evidence>
<name>A0A285ZS05_9SPHI</name>
<accession>A0A285ZS05</accession>
<dbReference type="EMBL" id="OCMT01000001">
    <property type="protein sequence ID" value="SOD12431.1"/>
    <property type="molecule type" value="Genomic_DNA"/>
</dbReference>
<sequence>MNINENTVKERLERINRFLLLNVDFIPSLGLIEGKIGVCLYLMEYAAFFEDEKVFKLSCDLFDEIIENLNINQGNDFKRGLCGITFAIEELVSKGIIDLGDENILEEVYSKILSDAETIQSSDMMNGLGCVIYCQLKRLANSNDANKNDIEAILYKYFSRFDIFEIDRIDLPLTLDMLTLAYELLDSKQVIEEKLLETAKRLSSGVDLQDYKNYNPIFLASLFNTSFEKTALKIFYEMANNMLAEHEETFNHFINKESSVSSHTNADILLSYINMRNLPIQSITEKINFWERKTFEEIPSSIAGFNIDQEVSNFRMFASYARQGRKLIQYLNNHVLTNHY</sequence>
<dbReference type="OrthoDB" id="1092992at2"/>
<proteinExistence type="predicted"/>
<organism evidence="1 2">
    <name type="scientific">Pedobacter xixiisoli</name>
    <dbReference type="NCBI Taxonomy" id="1476464"/>
    <lineage>
        <taxon>Bacteria</taxon>
        <taxon>Pseudomonadati</taxon>
        <taxon>Bacteroidota</taxon>
        <taxon>Sphingobacteriia</taxon>
        <taxon>Sphingobacteriales</taxon>
        <taxon>Sphingobacteriaceae</taxon>
        <taxon>Pedobacter</taxon>
    </lineage>
</organism>
<dbReference type="RefSeq" id="WP_097128662.1">
    <property type="nucleotide sequence ID" value="NZ_OCMT01000001.1"/>
</dbReference>
<reference evidence="2" key="1">
    <citation type="submission" date="2017-09" db="EMBL/GenBank/DDBJ databases">
        <authorList>
            <person name="Varghese N."/>
            <person name="Submissions S."/>
        </authorList>
    </citation>
    <scope>NUCLEOTIDE SEQUENCE [LARGE SCALE GENOMIC DNA]</scope>
    <source>
        <strain evidence="2">CGMCC 1.12803</strain>
    </source>
</reference>
<keyword evidence="2" id="KW-1185">Reference proteome</keyword>
<evidence type="ECO:0008006" key="3">
    <source>
        <dbReference type="Google" id="ProtNLM"/>
    </source>
</evidence>
<dbReference type="Proteomes" id="UP000219281">
    <property type="component" value="Unassembled WGS sequence"/>
</dbReference>
<protein>
    <recommendedName>
        <fullName evidence="3">Lanthionine synthetase C-like protein</fullName>
    </recommendedName>
</protein>
<dbReference type="AlphaFoldDB" id="A0A285ZS05"/>